<dbReference type="Proteomes" id="UP000604825">
    <property type="component" value="Unassembled WGS sequence"/>
</dbReference>
<keyword evidence="8" id="KW-1133">Transmembrane helix</keyword>
<evidence type="ECO:0000256" key="6">
    <source>
        <dbReference type="ARBA" id="ARBA00023242"/>
    </source>
</evidence>
<keyword evidence="8" id="KW-0472">Membrane</keyword>
<comment type="similarity">
    <text evidence="2">Belongs to the bHLH protein family.</text>
</comment>
<accession>A0A811RHC5</accession>
<evidence type="ECO:0000259" key="9">
    <source>
        <dbReference type="PROSITE" id="PS50888"/>
    </source>
</evidence>
<dbReference type="GO" id="GO:0005634">
    <property type="term" value="C:nucleus"/>
    <property type="evidence" value="ECO:0007669"/>
    <property type="project" value="UniProtKB-SubCell"/>
</dbReference>
<keyword evidence="8" id="KW-0812">Transmembrane</keyword>
<dbReference type="GO" id="GO:0046983">
    <property type="term" value="F:protein dimerization activity"/>
    <property type="evidence" value="ECO:0007669"/>
    <property type="project" value="InterPro"/>
</dbReference>
<feature type="domain" description="BHLH" evidence="9">
    <location>
        <begin position="230"/>
        <end position="279"/>
    </location>
</feature>
<name>A0A811RHC5_9POAL</name>
<keyword evidence="5" id="KW-0804">Transcription</keyword>
<dbReference type="InterPro" id="IPR011598">
    <property type="entry name" value="bHLH_dom"/>
</dbReference>
<dbReference type="Pfam" id="PF00010">
    <property type="entry name" value="HLH"/>
    <property type="match status" value="1"/>
</dbReference>
<gene>
    <name evidence="10" type="ORF">NCGR_LOCUS52570</name>
</gene>
<evidence type="ECO:0000256" key="5">
    <source>
        <dbReference type="ARBA" id="ARBA00023163"/>
    </source>
</evidence>
<feature type="compositionally biased region" description="Basic and acidic residues" evidence="7">
    <location>
        <begin position="66"/>
        <end position="76"/>
    </location>
</feature>
<dbReference type="SUPFAM" id="SSF47459">
    <property type="entry name" value="HLH, helix-loop-helix DNA-binding domain"/>
    <property type="match status" value="1"/>
</dbReference>
<keyword evidence="3" id="KW-0805">Transcription regulation</keyword>
<evidence type="ECO:0000256" key="7">
    <source>
        <dbReference type="SAM" id="MobiDB-lite"/>
    </source>
</evidence>
<dbReference type="PROSITE" id="PS50888">
    <property type="entry name" value="BHLH"/>
    <property type="match status" value="1"/>
</dbReference>
<dbReference type="PANTHER" id="PTHR45855:SF64">
    <property type="entry name" value="HELIX-LOOP-HELIX DNA-BINDING DOMAIN CONTAINING PROTEIN, EXPRESSED"/>
    <property type="match status" value="1"/>
</dbReference>
<feature type="region of interest" description="Disordered" evidence="7">
    <location>
        <begin position="149"/>
        <end position="212"/>
    </location>
</feature>
<dbReference type="SMART" id="SM00353">
    <property type="entry name" value="HLH"/>
    <property type="match status" value="1"/>
</dbReference>
<feature type="compositionally biased region" description="Low complexity" evidence="7">
    <location>
        <begin position="164"/>
        <end position="177"/>
    </location>
</feature>
<protein>
    <recommendedName>
        <fullName evidence="9">BHLH domain-containing protein</fullName>
    </recommendedName>
</protein>
<reference evidence="10" key="1">
    <citation type="submission" date="2020-10" db="EMBL/GenBank/DDBJ databases">
        <authorList>
            <person name="Han B."/>
            <person name="Lu T."/>
            <person name="Zhao Q."/>
            <person name="Huang X."/>
            <person name="Zhao Y."/>
        </authorList>
    </citation>
    <scope>NUCLEOTIDE SEQUENCE</scope>
</reference>
<comment type="caution">
    <text evidence="10">The sequence shown here is derived from an EMBL/GenBank/DDBJ whole genome shotgun (WGS) entry which is preliminary data.</text>
</comment>
<feature type="region of interest" description="Disordered" evidence="7">
    <location>
        <begin position="1"/>
        <end position="24"/>
    </location>
</feature>
<dbReference type="EMBL" id="CAJGYO010000015">
    <property type="protein sequence ID" value="CAD6269266.1"/>
    <property type="molecule type" value="Genomic_DNA"/>
</dbReference>
<feature type="transmembrane region" description="Helical" evidence="8">
    <location>
        <begin position="325"/>
        <end position="345"/>
    </location>
</feature>
<keyword evidence="6" id="KW-0539">Nucleus</keyword>
<feature type="compositionally biased region" description="Basic and acidic residues" evidence="7">
    <location>
        <begin position="198"/>
        <end position="209"/>
    </location>
</feature>
<dbReference type="InterPro" id="IPR031066">
    <property type="entry name" value="bHLH_ALC-like_plant"/>
</dbReference>
<keyword evidence="4" id="KW-0238">DNA-binding</keyword>
<dbReference type="InterPro" id="IPR047265">
    <property type="entry name" value="PIF1-like_bHLH"/>
</dbReference>
<evidence type="ECO:0000313" key="11">
    <source>
        <dbReference type="Proteomes" id="UP000604825"/>
    </source>
</evidence>
<dbReference type="AlphaFoldDB" id="A0A811RHC5"/>
<organism evidence="10 11">
    <name type="scientific">Miscanthus lutarioriparius</name>
    <dbReference type="NCBI Taxonomy" id="422564"/>
    <lineage>
        <taxon>Eukaryota</taxon>
        <taxon>Viridiplantae</taxon>
        <taxon>Streptophyta</taxon>
        <taxon>Embryophyta</taxon>
        <taxon>Tracheophyta</taxon>
        <taxon>Spermatophyta</taxon>
        <taxon>Magnoliopsida</taxon>
        <taxon>Liliopsida</taxon>
        <taxon>Poales</taxon>
        <taxon>Poaceae</taxon>
        <taxon>PACMAD clade</taxon>
        <taxon>Panicoideae</taxon>
        <taxon>Andropogonodae</taxon>
        <taxon>Andropogoneae</taxon>
        <taxon>Saccharinae</taxon>
        <taxon>Miscanthus</taxon>
    </lineage>
</organism>
<sequence>MQSQAALRKPPRPDKATAVQDDEAAAASAAQAWFQYPVEDPLERDDLFAELFGEAQAAVDAGRGACCKEEAERGGEAARQSSGMMPPPPPLPRHAHAPREEKACTGDGAAARTSAGCCEATATATEGGESSMLTIGSSFCGSNHVQTTPPGAAKDVARARDAATDTSSATRSRSCTTKSEHPGPGAAAAAAHRSGKRKQSDATDAKDVEFESTDVTCEPAQKMKTAKRRRAAEVHNLSERRRRDRINEKMKALQELIPHCNKTDKASMLDEAIEYLKSLQLQLQVSFGFLPSFLPSSSPQNQAPATQERDIDRRVTFALSRRTQMMWMGGGMAAAAAPVVFPAGVHQYMQRMVAGPPPHVASMPGMPFMAPPAVQGPPLPDLYARYLAVDHHLPPPPPPLVAPPYTVQQHCLQGTTMGFYQRQNPALPPPPTVPAASPADGILHKKYGTPQNVNVDVM</sequence>
<feature type="region of interest" description="Disordered" evidence="7">
    <location>
        <begin position="219"/>
        <end position="238"/>
    </location>
</feature>
<evidence type="ECO:0000313" key="10">
    <source>
        <dbReference type="EMBL" id="CAD6269266.1"/>
    </source>
</evidence>
<evidence type="ECO:0000256" key="8">
    <source>
        <dbReference type="SAM" id="Phobius"/>
    </source>
</evidence>
<evidence type="ECO:0000256" key="4">
    <source>
        <dbReference type="ARBA" id="ARBA00023125"/>
    </source>
</evidence>
<dbReference type="InterPro" id="IPR036638">
    <property type="entry name" value="HLH_DNA-bd_sf"/>
</dbReference>
<dbReference type="FunFam" id="4.10.280.10:FF:000004">
    <property type="entry name" value="Basic helix-loop-helix transcription factor"/>
    <property type="match status" value="1"/>
</dbReference>
<dbReference type="CDD" id="cd11445">
    <property type="entry name" value="bHLH_AtPIF_like"/>
    <property type="match status" value="1"/>
</dbReference>
<keyword evidence="11" id="KW-1185">Reference proteome</keyword>
<proteinExistence type="inferred from homology"/>
<dbReference type="OrthoDB" id="690068at2759"/>
<evidence type="ECO:0000256" key="1">
    <source>
        <dbReference type="ARBA" id="ARBA00004123"/>
    </source>
</evidence>
<evidence type="ECO:0000256" key="2">
    <source>
        <dbReference type="ARBA" id="ARBA00005510"/>
    </source>
</evidence>
<feature type="region of interest" description="Disordered" evidence="7">
    <location>
        <begin position="62"/>
        <end position="108"/>
    </location>
</feature>
<dbReference type="Gene3D" id="4.10.280.10">
    <property type="entry name" value="Helix-loop-helix DNA-binding domain"/>
    <property type="match status" value="1"/>
</dbReference>
<evidence type="ECO:0000256" key="3">
    <source>
        <dbReference type="ARBA" id="ARBA00023015"/>
    </source>
</evidence>
<comment type="subcellular location">
    <subcellularLocation>
        <location evidence="1">Nucleus</location>
    </subcellularLocation>
</comment>
<dbReference type="PANTHER" id="PTHR45855">
    <property type="entry name" value="TRANSCRIPTION FACTOR PIF1-RELATED"/>
    <property type="match status" value="1"/>
</dbReference>
<dbReference type="GO" id="GO:0003677">
    <property type="term" value="F:DNA binding"/>
    <property type="evidence" value="ECO:0007669"/>
    <property type="project" value="UniProtKB-KW"/>
</dbReference>